<dbReference type="PANTHER" id="PTHR40079">
    <property type="entry name" value="MANNAN ENDO-1,4-BETA-MANNOSIDASE E-RELATED"/>
    <property type="match status" value="1"/>
</dbReference>
<reference evidence="8" key="2">
    <citation type="submission" date="2020-09" db="EMBL/GenBank/DDBJ databases">
        <authorList>
            <person name="Sun Q."/>
            <person name="Ohkuma M."/>
        </authorList>
    </citation>
    <scope>NUCLEOTIDE SEQUENCE</scope>
    <source>
        <strain evidence="8">JCM 19831</strain>
    </source>
</reference>
<proteinExistence type="inferred from homology"/>
<feature type="active site" description="Nucleophile" evidence="4">
    <location>
        <position position="273"/>
    </location>
</feature>
<organism evidence="8 9">
    <name type="scientific">Dactylosporangium sucinum</name>
    <dbReference type="NCBI Taxonomy" id="1424081"/>
    <lineage>
        <taxon>Bacteria</taxon>
        <taxon>Bacillati</taxon>
        <taxon>Actinomycetota</taxon>
        <taxon>Actinomycetes</taxon>
        <taxon>Micromonosporales</taxon>
        <taxon>Micromonosporaceae</taxon>
        <taxon>Dactylosporangium</taxon>
    </lineage>
</organism>
<evidence type="ECO:0000256" key="1">
    <source>
        <dbReference type="ARBA" id="ARBA00007754"/>
    </source>
</evidence>
<feature type="domain" description="GH26" evidence="7">
    <location>
        <begin position="48"/>
        <end position="332"/>
    </location>
</feature>
<dbReference type="InterPro" id="IPR000805">
    <property type="entry name" value="Glyco_hydro_26"/>
</dbReference>
<dbReference type="Gene3D" id="3.20.20.80">
    <property type="entry name" value="Glycosidases"/>
    <property type="match status" value="1"/>
</dbReference>
<comment type="caution">
    <text evidence="8">The sequence shown here is derived from an EMBL/GenBank/DDBJ whole genome shotgun (WGS) entry which is preliminary data.</text>
</comment>
<dbReference type="SUPFAM" id="SSF51445">
    <property type="entry name" value="(Trans)glycosidases"/>
    <property type="match status" value="1"/>
</dbReference>
<dbReference type="PANTHER" id="PTHR40079:SF4">
    <property type="entry name" value="GH26 DOMAIN-CONTAINING PROTEIN-RELATED"/>
    <property type="match status" value="1"/>
</dbReference>
<dbReference type="GO" id="GO:0006080">
    <property type="term" value="P:substituted mannan metabolic process"/>
    <property type="evidence" value="ECO:0007669"/>
    <property type="project" value="InterPro"/>
</dbReference>
<gene>
    <name evidence="8" type="ORF">GCM10007977_018070</name>
</gene>
<feature type="chain" id="PRO_5038756937" description="GH26 domain-containing protein" evidence="6">
    <location>
        <begin position="21"/>
        <end position="360"/>
    </location>
</feature>
<dbReference type="PROSITE" id="PS51764">
    <property type="entry name" value="GH26"/>
    <property type="match status" value="1"/>
</dbReference>
<evidence type="ECO:0000313" key="8">
    <source>
        <dbReference type="EMBL" id="GGM17179.1"/>
    </source>
</evidence>
<accession>A0A917WNE6</accession>
<evidence type="ECO:0000256" key="3">
    <source>
        <dbReference type="ARBA" id="ARBA00023295"/>
    </source>
</evidence>
<evidence type="ECO:0000256" key="4">
    <source>
        <dbReference type="PROSITE-ProRule" id="PRU01100"/>
    </source>
</evidence>
<dbReference type="AlphaFoldDB" id="A0A917WNE6"/>
<dbReference type="InterPro" id="IPR022790">
    <property type="entry name" value="GH26_dom"/>
</dbReference>
<keyword evidence="3 4" id="KW-0326">Glycosidase</keyword>
<comment type="similarity">
    <text evidence="1 4">Belongs to the glycosyl hydrolase 26 family.</text>
</comment>
<evidence type="ECO:0000256" key="5">
    <source>
        <dbReference type="SAM" id="MobiDB-lite"/>
    </source>
</evidence>
<evidence type="ECO:0000313" key="9">
    <source>
        <dbReference type="Proteomes" id="UP000642070"/>
    </source>
</evidence>
<feature type="signal peptide" evidence="6">
    <location>
        <begin position="1"/>
        <end position="20"/>
    </location>
</feature>
<dbReference type="Proteomes" id="UP000642070">
    <property type="component" value="Unassembled WGS sequence"/>
</dbReference>
<feature type="region of interest" description="Disordered" evidence="5">
    <location>
        <begin position="27"/>
        <end position="62"/>
    </location>
</feature>
<feature type="active site" description="Proton donor" evidence="4">
    <location>
        <position position="173"/>
    </location>
</feature>
<keyword evidence="9" id="KW-1185">Reference proteome</keyword>
<dbReference type="InterPro" id="IPR017853">
    <property type="entry name" value="GH"/>
</dbReference>
<sequence length="360" mass="39590">MKRIVLTLAVVAAVVAAATAVTLSVLSTSSDDDDGGGPAALPSSTPDGRPPAIATSTGPFQAGPVAPPASGSYLGAWVRPASLTESGRLAAMTTWEEALGRPMAIVNTYRRFDENFFNNSDREFAGRGTTLMLSWAGGDTRLVTMGRYDELIRERARELRSFGRPVLLRYRWEMDRPNLRAQMWSGADYVAAWRHVRRIFTEEGATNASWVWCPTAEGFTGGYAPEFYPGDDAVDWTCVDVYAGSKYATIGQLMRPFLEFCAAHPAKPVMIGEFGVARTWGTEQRAAWLRDASATFKANPQIRAVVYFESDPTDNKGPTQQFQLSDNPVLLATFRAEIAQDPHYTPMTKARPAPHRQPRK</sequence>
<dbReference type="EMBL" id="BMPI01000007">
    <property type="protein sequence ID" value="GGM17179.1"/>
    <property type="molecule type" value="Genomic_DNA"/>
</dbReference>
<keyword evidence="2 4" id="KW-0378">Hydrolase</keyword>
<evidence type="ECO:0000259" key="7">
    <source>
        <dbReference type="PROSITE" id="PS51764"/>
    </source>
</evidence>
<name>A0A917WNE6_9ACTN</name>
<reference evidence="8" key="1">
    <citation type="journal article" date="2014" name="Int. J. Syst. Evol. Microbiol.">
        <title>Complete genome sequence of Corynebacterium casei LMG S-19264T (=DSM 44701T), isolated from a smear-ripened cheese.</title>
        <authorList>
            <consortium name="US DOE Joint Genome Institute (JGI-PGF)"/>
            <person name="Walter F."/>
            <person name="Albersmeier A."/>
            <person name="Kalinowski J."/>
            <person name="Ruckert C."/>
        </authorList>
    </citation>
    <scope>NUCLEOTIDE SEQUENCE</scope>
    <source>
        <strain evidence="8">JCM 19831</strain>
    </source>
</reference>
<keyword evidence="6" id="KW-0732">Signal</keyword>
<dbReference type="RefSeq" id="WP_190249282.1">
    <property type="nucleotide sequence ID" value="NZ_BMPI01000007.1"/>
</dbReference>
<evidence type="ECO:0000256" key="2">
    <source>
        <dbReference type="ARBA" id="ARBA00022801"/>
    </source>
</evidence>
<evidence type="ECO:0000256" key="6">
    <source>
        <dbReference type="SAM" id="SignalP"/>
    </source>
</evidence>
<protein>
    <recommendedName>
        <fullName evidence="7">GH26 domain-containing protein</fullName>
    </recommendedName>
</protein>
<dbReference type="GO" id="GO:0016985">
    <property type="term" value="F:mannan endo-1,4-beta-mannosidase activity"/>
    <property type="evidence" value="ECO:0007669"/>
    <property type="project" value="InterPro"/>
</dbReference>